<feature type="compositionally biased region" description="Polar residues" evidence="6">
    <location>
        <begin position="80"/>
        <end position="90"/>
    </location>
</feature>
<feature type="region of interest" description="Disordered" evidence="6">
    <location>
        <begin position="56"/>
        <end position="92"/>
    </location>
</feature>
<dbReference type="EMBL" id="JAQIZZ010000002">
    <property type="protein sequence ID" value="KAJ5553128.1"/>
    <property type="molecule type" value="Genomic_DNA"/>
</dbReference>
<dbReference type="GO" id="GO:0005634">
    <property type="term" value="C:nucleus"/>
    <property type="evidence" value="ECO:0007669"/>
    <property type="project" value="UniProtKB-SubCell"/>
</dbReference>
<proteinExistence type="predicted"/>
<evidence type="ECO:0000256" key="6">
    <source>
        <dbReference type="SAM" id="MobiDB-lite"/>
    </source>
</evidence>
<dbReference type="Gene3D" id="4.10.240.10">
    <property type="entry name" value="Zn(2)-C6 fungal-type DNA-binding domain"/>
    <property type="match status" value="1"/>
</dbReference>
<evidence type="ECO:0000256" key="4">
    <source>
        <dbReference type="ARBA" id="ARBA00023163"/>
    </source>
</evidence>
<organism evidence="8 9">
    <name type="scientific">Penicillium frequentans</name>
    <dbReference type="NCBI Taxonomy" id="3151616"/>
    <lineage>
        <taxon>Eukaryota</taxon>
        <taxon>Fungi</taxon>
        <taxon>Dikarya</taxon>
        <taxon>Ascomycota</taxon>
        <taxon>Pezizomycotina</taxon>
        <taxon>Eurotiomycetes</taxon>
        <taxon>Eurotiomycetidae</taxon>
        <taxon>Eurotiales</taxon>
        <taxon>Aspergillaceae</taxon>
        <taxon>Penicillium</taxon>
    </lineage>
</organism>
<keyword evidence="3" id="KW-0238">DNA-binding</keyword>
<dbReference type="GO" id="GO:0045944">
    <property type="term" value="P:positive regulation of transcription by RNA polymerase II"/>
    <property type="evidence" value="ECO:0007669"/>
    <property type="project" value="TreeGrafter"/>
</dbReference>
<protein>
    <submittedName>
        <fullName evidence="8">Fungal-specific transcription factor domain-containing protein</fullName>
    </submittedName>
</protein>
<dbReference type="AlphaFoldDB" id="A0AAD6D3S1"/>
<dbReference type="SUPFAM" id="SSF57701">
    <property type="entry name" value="Zn2/Cys6 DNA-binding domain"/>
    <property type="match status" value="1"/>
</dbReference>
<comment type="caution">
    <text evidence="8">The sequence shown here is derived from an EMBL/GenBank/DDBJ whole genome shotgun (WGS) entry which is preliminary data.</text>
</comment>
<keyword evidence="9" id="KW-1185">Reference proteome</keyword>
<evidence type="ECO:0000313" key="8">
    <source>
        <dbReference type="EMBL" id="KAJ5553128.1"/>
    </source>
</evidence>
<feature type="compositionally biased region" description="Low complexity" evidence="6">
    <location>
        <begin position="64"/>
        <end position="79"/>
    </location>
</feature>
<evidence type="ECO:0000256" key="3">
    <source>
        <dbReference type="ARBA" id="ARBA00023125"/>
    </source>
</evidence>
<reference evidence="8 9" key="1">
    <citation type="journal article" date="2023" name="IMA Fungus">
        <title>Comparative genomic study of the Penicillium genus elucidates a diverse pangenome and 15 lateral gene transfer events.</title>
        <authorList>
            <person name="Petersen C."/>
            <person name="Sorensen T."/>
            <person name="Nielsen M.R."/>
            <person name="Sondergaard T.E."/>
            <person name="Sorensen J.L."/>
            <person name="Fitzpatrick D.A."/>
            <person name="Frisvad J.C."/>
            <person name="Nielsen K.L."/>
        </authorList>
    </citation>
    <scope>NUCLEOTIDE SEQUENCE [LARGE SCALE GENOMIC DNA]</scope>
    <source>
        <strain evidence="8 9">IBT 35679</strain>
    </source>
</reference>
<keyword evidence="4" id="KW-0804">Transcription</keyword>
<dbReference type="InterPro" id="IPR021858">
    <property type="entry name" value="Fun_TF"/>
</dbReference>
<dbReference type="GO" id="GO:0000976">
    <property type="term" value="F:transcription cis-regulatory region binding"/>
    <property type="evidence" value="ECO:0007669"/>
    <property type="project" value="TreeGrafter"/>
</dbReference>
<comment type="subcellular location">
    <subcellularLocation>
        <location evidence="1">Nucleus</location>
    </subcellularLocation>
</comment>
<evidence type="ECO:0000256" key="1">
    <source>
        <dbReference type="ARBA" id="ARBA00004123"/>
    </source>
</evidence>
<dbReference type="GO" id="GO:0008270">
    <property type="term" value="F:zinc ion binding"/>
    <property type="evidence" value="ECO:0007669"/>
    <property type="project" value="InterPro"/>
</dbReference>
<dbReference type="PROSITE" id="PS50048">
    <property type="entry name" value="ZN2_CY6_FUNGAL_2"/>
    <property type="match status" value="1"/>
</dbReference>
<dbReference type="Pfam" id="PF00172">
    <property type="entry name" value="Zn_clus"/>
    <property type="match status" value="1"/>
</dbReference>
<dbReference type="Proteomes" id="UP001220324">
    <property type="component" value="Unassembled WGS sequence"/>
</dbReference>
<keyword evidence="5" id="KW-0539">Nucleus</keyword>
<feature type="domain" description="Zn(2)-C6 fungal-type" evidence="7">
    <location>
        <begin position="7"/>
        <end position="35"/>
    </location>
</feature>
<dbReference type="PANTHER" id="PTHR37534:SF49">
    <property type="entry name" value="LYSINE BIOSYNTHESIS REGULATORY PROTEIN LYS14"/>
    <property type="match status" value="1"/>
</dbReference>
<dbReference type="GO" id="GO:0000981">
    <property type="term" value="F:DNA-binding transcription factor activity, RNA polymerase II-specific"/>
    <property type="evidence" value="ECO:0007669"/>
    <property type="project" value="InterPro"/>
</dbReference>
<dbReference type="InterPro" id="IPR036864">
    <property type="entry name" value="Zn2-C6_fun-type_DNA-bd_sf"/>
</dbReference>
<accession>A0AAD6D3S1</accession>
<dbReference type="PANTHER" id="PTHR37534">
    <property type="entry name" value="TRANSCRIPTIONAL ACTIVATOR PROTEIN UGA3"/>
    <property type="match status" value="1"/>
</dbReference>
<dbReference type="SMART" id="SM00066">
    <property type="entry name" value="GAL4"/>
    <property type="match status" value="1"/>
</dbReference>
<evidence type="ECO:0000256" key="5">
    <source>
        <dbReference type="ARBA" id="ARBA00023242"/>
    </source>
</evidence>
<evidence type="ECO:0000259" key="7">
    <source>
        <dbReference type="PROSITE" id="PS50048"/>
    </source>
</evidence>
<gene>
    <name evidence="8" type="ORF">N7494_002506</name>
</gene>
<keyword evidence="2" id="KW-0805">Transcription regulation</keyword>
<sequence length="502" mass="55797">MKPNDAACLTCRQKSRKCDRARPMCKRCITKGLQCGGYPDKFRFCGIASRGKWKNRDAPIDQVSSAQSQASKSDSSTPSRTLPSSQSLTPNDRPEIEQVLGSADAATLLSHCESLFLSPDILANVETDDRIICPHQIAQPVDSGENPYRRYVLPLAYEQTGLLYAVLALSACHLGHLKSEKHLYEAVAVDYRLKAITELSVAIRKVCSGDFNDDDRDGLFATIQILLLHDICESGISCHGAHISGAMSISSQLMLDQHLSISDERTVFFLGNLAWLDIIRAFSAPGRLCFSQKLREKLLSLCNLRFESVNGCPRELVLLIGEVLERAKARSTGTLETGEYSDSLQSLITKFYTWDSSRCFYPDDNPLWLCVTEAYRHTCILRTRRLLDENISASEPCIQESVTAILDSIAGIPGSSPLIELLVLPLFMAGADCLSPHSRHYVLLRLGEIKARSEMGISAPQTLLEKVWHARAQKPAHDRSNVPWVLFTHSSESTHQDDYLII</sequence>
<name>A0AAD6D3S1_9EURO</name>
<dbReference type="CDD" id="cd00067">
    <property type="entry name" value="GAL4"/>
    <property type="match status" value="1"/>
</dbReference>
<evidence type="ECO:0000313" key="9">
    <source>
        <dbReference type="Proteomes" id="UP001220324"/>
    </source>
</evidence>
<dbReference type="InterPro" id="IPR001138">
    <property type="entry name" value="Zn2Cys6_DnaBD"/>
</dbReference>
<dbReference type="Pfam" id="PF11951">
    <property type="entry name" value="Fungal_trans_2"/>
    <property type="match status" value="1"/>
</dbReference>
<evidence type="ECO:0000256" key="2">
    <source>
        <dbReference type="ARBA" id="ARBA00023015"/>
    </source>
</evidence>